<evidence type="ECO:0000256" key="6">
    <source>
        <dbReference type="ARBA" id="ARBA00022525"/>
    </source>
</evidence>
<comment type="pathway">
    <text evidence="3">Glycan metabolism; cellulose degradation.</text>
</comment>
<evidence type="ECO:0000256" key="5">
    <source>
        <dbReference type="ARBA" id="ARBA00012744"/>
    </source>
</evidence>
<dbReference type="GO" id="GO:0030245">
    <property type="term" value="P:cellulose catabolic process"/>
    <property type="evidence" value="ECO:0007669"/>
    <property type="project" value="UniProtKB-KW"/>
</dbReference>
<dbReference type="Gene3D" id="3.20.20.300">
    <property type="entry name" value="Glycoside hydrolase, family 3, N-terminal domain"/>
    <property type="match status" value="1"/>
</dbReference>
<dbReference type="EMBL" id="WNWS01000430">
    <property type="protein sequence ID" value="KAE9967945.1"/>
    <property type="molecule type" value="Genomic_DNA"/>
</dbReference>
<dbReference type="Pfam" id="PF01915">
    <property type="entry name" value="Glyco_hydro_3_C"/>
    <property type="match status" value="1"/>
</dbReference>
<dbReference type="Pfam" id="PF14310">
    <property type="entry name" value="Fn3-like"/>
    <property type="match status" value="1"/>
</dbReference>
<dbReference type="AlphaFoldDB" id="A0A8H3YNZ4"/>
<evidence type="ECO:0000256" key="7">
    <source>
        <dbReference type="ARBA" id="ARBA00022729"/>
    </source>
</evidence>
<dbReference type="InterPro" id="IPR036962">
    <property type="entry name" value="Glyco_hydro_3_N_sf"/>
</dbReference>
<keyword evidence="8" id="KW-0378">Hydrolase</keyword>
<dbReference type="InterPro" id="IPR001764">
    <property type="entry name" value="Glyco_hydro_3_N"/>
</dbReference>
<evidence type="ECO:0000256" key="8">
    <source>
        <dbReference type="ARBA" id="ARBA00022801"/>
    </source>
</evidence>
<dbReference type="InterPro" id="IPR017853">
    <property type="entry name" value="GH"/>
</dbReference>
<evidence type="ECO:0000256" key="9">
    <source>
        <dbReference type="ARBA" id="ARBA00023001"/>
    </source>
</evidence>
<keyword evidence="11" id="KW-0119">Carbohydrate metabolism</keyword>
<dbReference type="Gene3D" id="2.60.40.10">
    <property type="entry name" value="Immunoglobulins"/>
    <property type="match status" value="1"/>
</dbReference>
<evidence type="ECO:0000256" key="19">
    <source>
        <dbReference type="SAM" id="SignalP"/>
    </source>
</evidence>
<evidence type="ECO:0000256" key="10">
    <source>
        <dbReference type="ARBA" id="ARBA00023180"/>
    </source>
</evidence>
<comment type="subcellular location">
    <subcellularLocation>
        <location evidence="2">Secreted</location>
    </subcellularLocation>
</comment>
<dbReference type="InterPro" id="IPR036881">
    <property type="entry name" value="Glyco_hydro_3_C_sf"/>
</dbReference>
<comment type="similarity">
    <text evidence="4">Belongs to the glycosyl hydrolase 3 family.</text>
</comment>
<comment type="function">
    <text evidence="14">Beta-glucosidases are one of a number of cellulolytic enzymes involved in the degradation of cellulosic biomass. Catalyzes the last step releasing glucose from the inhibitory cellobiose.</text>
</comment>
<reference evidence="21 22" key="1">
    <citation type="submission" date="2018-12" db="EMBL/GenBank/DDBJ databases">
        <title>Venturia inaequalis Genome Resource.</title>
        <authorList>
            <person name="Lichtner F.J."/>
        </authorList>
    </citation>
    <scope>NUCLEOTIDE SEQUENCE [LARGE SCALE GENOMIC DNA]</scope>
    <source>
        <strain evidence="21 22">120213</strain>
    </source>
</reference>
<keyword evidence="7 19" id="KW-0732">Signal</keyword>
<evidence type="ECO:0000256" key="11">
    <source>
        <dbReference type="ARBA" id="ARBA00023277"/>
    </source>
</evidence>
<evidence type="ECO:0000256" key="14">
    <source>
        <dbReference type="ARBA" id="ARBA00024983"/>
    </source>
</evidence>
<keyword evidence="12" id="KW-0326">Glycosidase</keyword>
<dbReference type="GO" id="GO:0005576">
    <property type="term" value="C:extracellular region"/>
    <property type="evidence" value="ECO:0007669"/>
    <property type="project" value="UniProtKB-SubCell"/>
</dbReference>
<evidence type="ECO:0000256" key="3">
    <source>
        <dbReference type="ARBA" id="ARBA00004987"/>
    </source>
</evidence>
<protein>
    <recommendedName>
        <fullName evidence="15">Probable beta-glucosidase G</fullName>
        <ecNumber evidence="5">3.2.1.21</ecNumber>
    </recommendedName>
    <alternativeName>
        <fullName evidence="16">Beta-D-glucoside glucohydrolase G</fullName>
    </alternativeName>
    <alternativeName>
        <fullName evidence="17">Cellobiase G</fullName>
    </alternativeName>
    <alternativeName>
        <fullName evidence="18">Gentiobiase G</fullName>
    </alternativeName>
</protein>
<evidence type="ECO:0000256" key="13">
    <source>
        <dbReference type="ARBA" id="ARBA00023326"/>
    </source>
</evidence>
<dbReference type="FunFam" id="3.20.20.300:FF:000002">
    <property type="entry name" value="Probable beta-glucosidase"/>
    <property type="match status" value="1"/>
</dbReference>
<evidence type="ECO:0000259" key="20">
    <source>
        <dbReference type="SMART" id="SM01217"/>
    </source>
</evidence>
<accession>A0A8H3YNZ4</accession>
<evidence type="ECO:0000256" key="18">
    <source>
        <dbReference type="ARBA" id="ARBA00041808"/>
    </source>
</evidence>
<dbReference type="PANTHER" id="PTHR42715:SF12">
    <property type="entry name" value="BETA-GLUCOSIDASE G-RELATED"/>
    <property type="match status" value="1"/>
</dbReference>
<name>A0A8H3YNZ4_VENIN</name>
<dbReference type="FunFam" id="3.40.50.1700:FF:000003">
    <property type="entry name" value="Probable beta-glucosidase"/>
    <property type="match status" value="1"/>
</dbReference>
<dbReference type="InterPro" id="IPR002772">
    <property type="entry name" value="Glyco_hydro_3_C"/>
</dbReference>
<dbReference type="InterPro" id="IPR013783">
    <property type="entry name" value="Ig-like_fold"/>
</dbReference>
<dbReference type="SUPFAM" id="SSF51445">
    <property type="entry name" value="(Trans)glycosidases"/>
    <property type="match status" value="1"/>
</dbReference>
<evidence type="ECO:0000256" key="2">
    <source>
        <dbReference type="ARBA" id="ARBA00004613"/>
    </source>
</evidence>
<keyword evidence="10" id="KW-0325">Glycoprotein</keyword>
<dbReference type="EC" id="3.2.1.21" evidence="5"/>
<gene>
    <name evidence="21" type="ORF">EG328_007895</name>
</gene>
<evidence type="ECO:0000256" key="12">
    <source>
        <dbReference type="ARBA" id="ARBA00023295"/>
    </source>
</evidence>
<comment type="caution">
    <text evidence="21">The sequence shown here is derived from an EMBL/GenBank/DDBJ whole genome shotgun (WGS) entry which is preliminary data.</text>
</comment>
<sequence length="803" mass="85481">MRVSSRLQAVVLIEIASFVYGQEWDHSLYTTSPPVYPSPNTTGTGGWEDALLKAKAFTALLTLEEKTRLVTGTTGPCVGNIAPIPRLGFNGLCLQDGPLAIREAVYASVFPAGVTAAASWDRELIHQRGVFMAEEFKGKGSQILLGPVAGPLGRNPLGGRNWEGFSPDPYLTGVAMEESIDGIQSVGVQACSKHYIGNEQETQRNPSSTSFFTAGAGGPTIEAVSANIDDRTMHELYLWPFANAVKAGTSSMMCSYNRLNGSYGCENSKTLNGLLKDELGFQGYVMSDWTGTHSGVSAIEAGLDMNMPGGIAFLEPSPSYWGPNITTAVGNSSVDISRVDDMVHRILTPYYFLGQDKDFPTVDPSSVALNFFHPDSWVDDFVLNGTTNRDVRANHGDFIRELGSAGTVLLKNTGNALPLKAPKNIAIYGNDAGDLTQGPYFLNSASGIDAGKAEFGTLPVGGGSGTGRFSYVVSPLEAIKARAKQDGALVQYVLDNNNITFAGLWSLAPTPPDVCLVFLKTFASEGGDRVDLEVDWDGSAVVDTVAAVCANTVVVTHSGGVNTLPFADHPNVTAIVAAHFPGQETGNSIVDVLYGDVNPSGHLPYTIAKSAADYNTVITNSTALLTTTDPNAWQTDFEEKLLIDYRYFDAANISVQYEFGFGLSYTTFELTGDLSVVASGSNVTARPPPSAVLPGGNPALWEVLFTVSTTVKNTGSIDGAAVPQLYLNLPSTAGAGTPPRQLRGFEKVKLGAGESAQVEFELMRRDISYWDVVLQEWIIPSGAIGVEVGFSSRDIKLTSSLSI</sequence>
<dbReference type="SUPFAM" id="SSF52279">
    <property type="entry name" value="Beta-D-glucan exohydrolase, C-terminal domain"/>
    <property type="match status" value="1"/>
</dbReference>
<keyword evidence="13" id="KW-0624">Polysaccharide degradation</keyword>
<proteinExistence type="inferred from homology"/>
<keyword evidence="9" id="KW-0136">Cellulose degradation</keyword>
<keyword evidence="6" id="KW-0964">Secreted</keyword>
<dbReference type="Proteomes" id="UP000447873">
    <property type="component" value="Unassembled WGS sequence"/>
</dbReference>
<organism evidence="21 22">
    <name type="scientific">Venturia inaequalis</name>
    <name type="common">Apple scab fungus</name>
    <dbReference type="NCBI Taxonomy" id="5025"/>
    <lineage>
        <taxon>Eukaryota</taxon>
        <taxon>Fungi</taxon>
        <taxon>Dikarya</taxon>
        <taxon>Ascomycota</taxon>
        <taxon>Pezizomycotina</taxon>
        <taxon>Dothideomycetes</taxon>
        <taxon>Pleosporomycetidae</taxon>
        <taxon>Venturiales</taxon>
        <taxon>Venturiaceae</taxon>
        <taxon>Venturia</taxon>
    </lineage>
</organism>
<dbReference type="SMART" id="SM01217">
    <property type="entry name" value="Fn3_like"/>
    <property type="match status" value="1"/>
</dbReference>
<feature type="signal peptide" evidence="19">
    <location>
        <begin position="1"/>
        <end position="21"/>
    </location>
</feature>
<feature type="chain" id="PRO_5034873174" description="Probable beta-glucosidase G" evidence="19">
    <location>
        <begin position="22"/>
        <end position="803"/>
    </location>
</feature>
<dbReference type="PANTHER" id="PTHR42715">
    <property type="entry name" value="BETA-GLUCOSIDASE"/>
    <property type="match status" value="1"/>
</dbReference>
<feature type="domain" description="Fibronectin type III-like" evidence="20">
    <location>
        <begin position="721"/>
        <end position="792"/>
    </location>
</feature>
<dbReference type="PRINTS" id="PR00133">
    <property type="entry name" value="GLHYDRLASE3"/>
</dbReference>
<evidence type="ECO:0000256" key="17">
    <source>
        <dbReference type="ARBA" id="ARBA00041601"/>
    </source>
</evidence>
<evidence type="ECO:0000313" key="22">
    <source>
        <dbReference type="Proteomes" id="UP000447873"/>
    </source>
</evidence>
<evidence type="ECO:0000256" key="16">
    <source>
        <dbReference type="ARBA" id="ARBA00041276"/>
    </source>
</evidence>
<dbReference type="GO" id="GO:0008422">
    <property type="term" value="F:beta-glucosidase activity"/>
    <property type="evidence" value="ECO:0007669"/>
    <property type="project" value="UniProtKB-EC"/>
</dbReference>
<evidence type="ECO:0000256" key="1">
    <source>
        <dbReference type="ARBA" id="ARBA00000448"/>
    </source>
</evidence>
<dbReference type="InterPro" id="IPR050288">
    <property type="entry name" value="Cellulose_deg_GH3"/>
</dbReference>
<dbReference type="InterPro" id="IPR026891">
    <property type="entry name" value="Fn3-like"/>
</dbReference>
<dbReference type="Gene3D" id="3.40.50.1700">
    <property type="entry name" value="Glycoside hydrolase family 3 C-terminal domain"/>
    <property type="match status" value="1"/>
</dbReference>
<evidence type="ECO:0000256" key="15">
    <source>
        <dbReference type="ARBA" id="ARBA00039579"/>
    </source>
</evidence>
<evidence type="ECO:0000313" key="21">
    <source>
        <dbReference type="EMBL" id="KAE9967945.1"/>
    </source>
</evidence>
<evidence type="ECO:0000256" key="4">
    <source>
        <dbReference type="ARBA" id="ARBA00005336"/>
    </source>
</evidence>
<dbReference type="FunFam" id="2.60.40.10:FF:000757">
    <property type="entry name" value="Beta-glucosidase G"/>
    <property type="match status" value="1"/>
</dbReference>
<comment type="catalytic activity">
    <reaction evidence="1">
        <text>Hydrolysis of terminal, non-reducing beta-D-glucosyl residues with release of beta-D-glucose.</text>
        <dbReference type="EC" id="3.2.1.21"/>
    </reaction>
</comment>
<dbReference type="Pfam" id="PF00933">
    <property type="entry name" value="Glyco_hydro_3"/>
    <property type="match status" value="1"/>
</dbReference>